<gene>
    <name evidence="2" type="ORF">LSG31_19485</name>
</gene>
<dbReference type="RefSeq" id="WP_347436716.1">
    <property type="nucleotide sequence ID" value="NZ_CP089291.1"/>
</dbReference>
<sequence>MKSLAIGFGIAIVGLLIAAATRNWKYDIDISLVFGVVLWGLAGIFSGVFLSGDRMRANYFMEDSEGRQRRFRWATNCFLVGLPSILSALIVFFSIR</sequence>
<dbReference type="EMBL" id="CP089291">
    <property type="protein sequence ID" value="UOF90023.1"/>
    <property type="molecule type" value="Genomic_DNA"/>
</dbReference>
<accession>A0ABY4CHY2</accession>
<dbReference type="Pfam" id="PF17247">
    <property type="entry name" value="DUF5316"/>
    <property type="match status" value="1"/>
</dbReference>
<reference evidence="2" key="1">
    <citation type="submission" date="2021-12" db="EMBL/GenBank/DDBJ databases">
        <title>Alicyclobacillaceae gen. nov., sp. nov., isolated from chalcocite enrichment system.</title>
        <authorList>
            <person name="Jiang Z."/>
        </authorList>
    </citation>
    <scope>NUCLEOTIDE SEQUENCE</scope>
    <source>
        <strain evidence="2">MYW30-H2</strain>
    </source>
</reference>
<dbReference type="Proteomes" id="UP000830167">
    <property type="component" value="Chromosome"/>
</dbReference>
<evidence type="ECO:0000256" key="1">
    <source>
        <dbReference type="SAM" id="Phobius"/>
    </source>
</evidence>
<feature type="transmembrane region" description="Helical" evidence="1">
    <location>
        <begin position="30"/>
        <end position="52"/>
    </location>
</feature>
<keyword evidence="3" id="KW-1185">Reference proteome</keyword>
<keyword evidence="1" id="KW-0812">Transmembrane</keyword>
<evidence type="ECO:0000313" key="2">
    <source>
        <dbReference type="EMBL" id="UOF90023.1"/>
    </source>
</evidence>
<keyword evidence="1" id="KW-1133">Transmembrane helix</keyword>
<feature type="transmembrane region" description="Helical" evidence="1">
    <location>
        <begin position="73"/>
        <end position="95"/>
    </location>
</feature>
<evidence type="ECO:0000313" key="3">
    <source>
        <dbReference type="Proteomes" id="UP000830167"/>
    </source>
</evidence>
<dbReference type="InterPro" id="IPR035167">
    <property type="entry name" value="DUF5316"/>
</dbReference>
<keyword evidence="1" id="KW-0472">Membrane</keyword>
<name>A0ABY4CHY2_9BACL</name>
<proteinExistence type="predicted"/>
<organism evidence="2 3">
    <name type="scientific">Fodinisporobacter ferrooxydans</name>
    <dbReference type="NCBI Taxonomy" id="2901836"/>
    <lineage>
        <taxon>Bacteria</taxon>
        <taxon>Bacillati</taxon>
        <taxon>Bacillota</taxon>
        <taxon>Bacilli</taxon>
        <taxon>Bacillales</taxon>
        <taxon>Alicyclobacillaceae</taxon>
        <taxon>Fodinisporobacter</taxon>
    </lineage>
</organism>
<protein>
    <submittedName>
        <fullName evidence="2">DUF5316 domain-containing protein</fullName>
    </submittedName>
</protein>